<evidence type="ECO:0000259" key="3">
    <source>
        <dbReference type="Pfam" id="PF07687"/>
    </source>
</evidence>
<feature type="domain" description="Peptidase M20 dimerisation" evidence="3">
    <location>
        <begin position="185"/>
        <end position="286"/>
    </location>
</feature>
<proteinExistence type="predicted"/>
<dbReference type="Gene3D" id="3.40.630.10">
    <property type="entry name" value="Zn peptidases"/>
    <property type="match status" value="1"/>
</dbReference>
<dbReference type="GO" id="GO:0046872">
    <property type="term" value="F:metal ion binding"/>
    <property type="evidence" value="ECO:0007669"/>
    <property type="project" value="UniProtKB-KW"/>
</dbReference>
<dbReference type="OrthoDB" id="8875216at2"/>
<dbReference type="GO" id="GO:0019877">
    <property type="term" value="P:diaminopimelate biosynthetic process"/>
    <property type="evidence" value="ECO:0007669"/>
    <property type="project" value="UniProtKB-ARBA"/>
</dbReference>
<dbReference type="Proteomes" id="UP000252884">
    <property type="component" value="Unassembled WGS sequence"/>
</dbReference>
<dbReference type="InterPro" id="IPR011650">
    <property type="entry name" value="Peptidase_M20_dimer"/>
</dbReference>
<feature type="binding site" evidence="2">
    <location>
        <position position="103"/>
    </location>
    <ligand>
        <name>Mn(2+)</name>
        <dbReference type="ChEBI" id="CHEBI:29035"/>
        <label>2</label>
    </ligand>
</feature>
<keyword evidence="5" id="KW-1185">Reference proteome</keyword>
<name>A0A368XL88_9BURK</name>
<dbReference type="Gene3D" id="3.30.70.360">
    <property type="match status" value="1"/>
</dbReference>
<dbReference type="Pfam" id="PF07687">
    <property type="entry name" value="M20_dimer"/>
    <property type="match status" value="1"/>
</dbReference>
<feature type="binding site" evidence="2">
    <location>
        <position position="138"/>
    </location>
    <ligand>
        <name>Mn(2+)</name>
        <dbReference type="ChEBI" id="CHEBI:29035"/>
        <label>2</label>
    </ligand>
</feature>
<dbReference type="InterPro" id="IPR017439">
    <property type="entry name" value="Amidohydrolase"/>
</dbReference>
<dbReference type="Pfam" id="PF01546">
    <property type="entry name" value="Peptidase_M20"/>
    <property type="match status" value="1"/>
</dbReference>
<dbReference type="NCBIfam" id="TIGR01891">
    <property type="entry name" value="amidohydrolases"/>
    <property type="match status" value="1"/>
</dbReference>
<evidence type="ECO:0000256" key="2">
    <source>
        <dbReference type="PIRSR" id="PIRSR005962-1"/>
    </source>
</evidence>
<dbReference type="AlphaFoldDB" id="A0A368XL88"/>
<dbReference type="FunFam" id="3.30.70.360:FF:000001">
    <property type="entry name" value="N-acetyldiaminopimelate deacetylase"/>
    <property type="match status" value="1"/>
</dbReference>
<dbReference type="PANTHER" id="PTHR11014:SF63">
    <property type="entry name" value="METALLOPEPTIDASE, PUTATIVE (AFU_ORTHOLOGUE AFUA_6G09600)-RELATED"/>
    <property type="match status" value="1"/>
</dbReference>
<dbReference type="EMBL" id="QPJK01000007">
    <property type="protein sequence ID" value="RCW68680.1"/>
    <property type="molecule type" value="Genomic_DNA"/>
</dbReference>
<feature type="binding site" evidence="2">
    <location>
        <position position="105"/>
    </location>
    <ligand>
        <name>Mn(2+)</name>
        <dbReference type="ChEBI" id="CHEBI:29035"/>
        <label>2</label>
    </ligand>
</feature>
<comment type="caution">
    <text evidence="4">The sequence shown here is derived from an EMBL/GenBank/DDBJ whole genome shotgun (WGS) entry which is preliminary data.</text>
</comment>
<keyword evidence="1 4" id="KW-0378">Hydrolase</keyword>
<dbReference type="PANTHER" id="PTHR11014">
    <property type="entry name" value="PEPTIDASE M20 FAMILY MEMBER"/>
    <property type="match status" value="1"/>
</dbReference>
<organism evidence="4 5">
    <name type="scientific">Pseudorhodoferax soli</name>
    <dbReference type="NCBI Taxonomy" id="545864"/>
    <lineage>
        <taxon>Bacteria</taxon>
        <taxon>Pseudomonadati</taxon>
        <taxon>Pseudomonadota</taxon>
        <taxon>Betaproteobacteria</taxon>
        <taxon>Burkholderiales</taxon>
        <taxon>Comamonadaceae</taxon>
    </lineage>
</organism>
<keyword evidence="2" id="KW-0479">Metal-binding</keyword>
<dbReference type="GO" id="GO:0050118">
    <property type="term" value="F:N-acetyldiaminopimelate deacetylase activity"/>
    <property type="evidence" value="ECO:0007669"/>
    <property type="project" value="UniProtKB-ARBA"/>
</dbReference>
<accession>A0A368XL88</accession>
<evidence type="ECO:0000313" key="4">
    <source>
        <dbReference type="EMBL" id="RCW68680.1"/>
    </source>
</evidence>
<keyword evidence="2" id="KW-0464">Manganese</keyword>
<dbReference type="InterPro" id="IPR002933">
    <property type="entry name" value="Peptidase_M20"/>
</dbReference>
<reference evidence="4 5" key="1">
    <citation type="submission" date="2018-07" db="EMBL/GenBank/DDBJ databases">
        <title>Genomic Encyclopedia of Type Strains, Phase IV (KMG-IV): sequencing the most valuable type-strain genomes for metagenomic binning, comparative biology and taxonomic classification.</title>
        <authorList>
            <person name="Goeker M."/>
        </authorList>
    </citation>
    <scope>NUCLEOTIDE SEQUENCE [LARGE SCALE GENOMIC DNA]</scope>
    <source>
        <strain evidence="4 5">DSM 21634</strain>
    </source>
</reference>
<dbReference type="SUPFAM" id="SSF53187">
    <property type="entry name" value="Zn-dependent exopeptidases"/>
    <property type="match status" value="1"/>
</dbReference>
<protein>
    <submittedName>
        <fullName evidence="4">Hippurate hydrolase</fullName>
    </submittedName>
</protein>
<gene>
    <name evidence="4" type="ORF">DES41_107201</name>
</gene>
<dbReference type="SUPFAM" id="SSF55031">
    <property type="entry name" value="Bacterial exopeptidase dimerisation domain"/>
    <property type="match status" value="1"/>
</dbReference>
<feature type="binding site" evidence="2">
    <location>
        <position position="367"/>
    </location>
    <ligand>
        <name>Mn(2+)</name>
        <dbReference type="ChEBI" id="CHEBI:29035"/>
        <label>2</label>
    </ligand>
</feature>
<comment type="cofactor">
    <cofactor evidence="2">
        <name>Mn(2+)</name>
        <dbReference type="ChEBI" id="CHEBI:29035"/>
    </cofactor>
    <text evidence="2">The Mn(2+) ion enhances activity.</text>
</comment>
<sequence>MARDPLPALDTNYDEIVAIRRDIHAHPELAFKESRTAAVVEKALRSWNIKVHAGLGKTGVVGILRKGNSKRAIMLRADMDALPIQEENSFDHRSQHAQTMHACGHDGHTAILLGAARELAQLESFDGTVYFLFQPAEENGNAGAKAMINDGLFEKFPVDAIYGMHNWPDLPVGKFGVVPGKMMAGAAKFKVTINGAGGHAALPHIARDPVPPMIALAQAIQTVLTRDLRPLDCAVISITQVAAGGAAHNIIPATASLGGSIRAFEDGVFDTIEGRIQELAESIAKAHRCTAQVEITRSYPPLINSQLEFEAAVHSLRAIAGEPNVEVIEPVMGSEDFSYYLQKKPGCFVFIGNGDANGTGLGPCSLHNPNYDFNDLAIPVGVRYWCGLVESLLPKSPQETA</sequence>
<evidence type="ECO:0000256" key="1">
    <source>
        <dbReference type="ARBA" id="ARBA00022801"/>
    </source>
</evidence>
<feature type="binding site" evidence="2">
    <location>
        <position position="165"/>
    </location>
    <ligand>
        <name>Mn(2+)</name>
        <dbReference type="ChEBI" id="CHEBI:29035"/>
        <label>2</label>
    </ligand>
</feature>
<dbReference type="PIRSF" id="PIRSF005962">
    <property type="entry name" value="Pept_M20D_amidohydro"/>
    <property type="match status" value="1"/>
</dbReference>
<dbReference type="InterPro" id="IPR036264">
    <property type="entry name" value="Bact_exopeptidase_dim_dom"/>
</dbReference>
<dbReference type="CDD" id="cd05666">
    <property type="entry name" value="M20_Acy1-like"/>
    <property type="match status" value="1"/>
</dbReference>
<dbReference type="RefSeq" id="WP_114470210.1">
    <property type="nucleotide sequence ID" value="NZ_QPJK01000007.1"/>
</dbReference>
<evidence type="ECO:0000313" key="5">
    <source>
        <dbReference type="Proteomes" id="UP000252884"/>
    </source>
</evidence>